<dbReference type="AlphaFoldDB" id="A0A445LQA4"/>
<evidence type="ECO:0000256" key="4">
    <source>
        <dbReference type="ARBA" id="ARBA00023211"/>
    </source>
</evidence>
<dbReference type="GO" id="GO:0004722">
    <property type="term" value="F:protein serine/threonine phosphatase activity"/>
    <property type="evidence" value="ECO:0007669"/>
    <property type="project" value="UniProtKB-EC"/>
</dbReference>
<evidence type="ECO:0000256" key="2">
    <source>
        <dbReference type="ARBA" id="ARBA00022723"/>
    </source>
</evidence>
<proteinExistence type="predicted"/>
<keyword evidence="4" id="KW-0464">Manganese</keyword>
<gene>
    <name evidence="6" type="ORF">D0Y65_004178</name>
</gene>
<evidence type="ECO:0000256" key="1">
    <source>
        <dbReference type="ARBA" id="ARBA00013081"/>
    </source>
</evidence>
<evidence type="ECO:0000256" key="3">
    <source>
        <dbReference type="ARBA" id="ARBA00022801"/>
    </source>
</evidence>
<dbReference type="EC" id="3.1.3.16" evidence="1"/>
<dbReference type="SUPFAM" id="SSF56300">
    <property type="entry name" value="Metallo-dependent phosphatases"/>
    <property type="match status" value="1"/>
</dbReference>
<dbReference type="InterPro" id="IPR006186">
    <property type="entry name" value="Ser/Thr-sp_prot-phosphatase"/>
</dbReference>
<dbReference type="Gene3D" id="3.60.21.10">
    <property type="match status" value="1"/>
</dbReference>
<dbReference type="GO" id="GO:0046872">
    <property type="term" value="F:metal ion binding"/>
    <property type="evidence" value="ECO:0007669"/>
    <property type="project" value="UniProtKB-KW"/>
</dbReference>
<dbReference type="Proteomes" id="UP000289340">
    <property type="component" value="Chromosome 2"/>
</dbReference>
<keyword evidence="2" id="KW-0479">Metal-binding</keyword>
<name>A0A445LQA4_GLYSO</name>
<dbReference type="PANTHER" id="PTHR45619">
    <property type="entry name" value="SERINE/THREONINE-PROTEIN PHOSPHATASE PP2A-RELATED"/>
    <property type="match status" value="1"/>
</dbReference>
<sequence length="196" mass="21918">MGANSLSSAESTLDLDEQISQLMQCKPLSEHQVSIPLVLRDLLRFGSIFRKSSLGLCIFETLGGLACLEVTFHVIGSALKAHNMRKICENQNLLLWIWEFDVRVLCEKAKEILMDESNVQPVKSPVTICGDIHGQFHDLAELFRIGGKCPDTNYLFMGDYVDRGYYSVETVTYGYAFKLLLAIRAELNTGLPPNGK</sequence>
<evidence type="ECO:0000259" key="5">
    <source>
        <dbReference type="SMART" id="SM00156"/>
    </source>
</evidence>
<dbReference type="Pfam" id="PF00149">
    <property type="entry name" value="Metallophos"/>
    <property type="match status" value="1"/>
</dbReference>
<reference evidence="6 7" key="1">
    <citation type="submission" date="2018-09" db="EMBL/GenBank/DDBJ databases">
        <title>A high-quality reference genome of wild soybean provides a powerful tool to mine soybean genomes.</title>
        <authorList>
            <person name="Xie M."/>
            <person name="Chung C.Y.L."/>
            <person name="Li M.-W."/>
            <person name="Wong F.-L."/>
            <person name="Chan T.-F."/>
            <person name="Lam H.-M."/>
        </authorList>
    </citation>
    <scope>NUCLEOTIDE SEQUENCE [LARGE SCALE GENOMIC DNA]</scope>
    <source>
        <strain evidence="7">cv. W05</strain>
        <tissue evidence="6">Hypocotyl of etiolated seedlings</tissue>
    </source>
</reference>
<dbReference type="InterPro" id="IPR004843">
    <property type="entry name" value="Calcineurin-like_PHP"/>
</dbReference>
<keyword evidence="7" id="KW-1185">Reference proteome</keyword>
<dbReference type="SMART" id="SM00156">
    <property type="entry name" value="PP2Ac"/>
    <property type="match status" value="1"/>
</dbReference>
<evidence type="ECO:0000313" key="6">
    <source>
        <dbReference type="EMBL" id="RZC25374.1"/>
    </source>
</evidence>
<organism evidence="6 7">
    <name type="scientific">Glycine soja</name>
    <name type="common">Wild soybean</name>
    <dbReference type="NCBI Taxonomy" id="3848"/>
    <lineage>
        <taxon>Eukaryota</taxon>
        <taxon>Viridiplantae</taxon>
        <taxon>Streptophyta</taxon>
        <taxon>Embryophyta</taxon>
        <taxon>Tracheophyta</taxon>
        <taxon>Spermatophyta</taxon>
        <taxon>Magnoliopsida</taxon>
        <taxon>eudicotyledons</taxon>
        <taxon>Gunneridae</taxon>
        <taxon>Pentapetalae</taxon>
        <taxon>rosids</taxon>
        <taxon>fabids</taxon>
        <taxon>Fabales</taxon>
        <taxon>Fabaceae</taxon>
        <taxon>Papilionoideae</taxon>
        <taxon>50 kb inversion clade</taxon>
        <taxon>NPAAA clade</taxon>
        <taxon>indigoferoid/millettioid clade</taxon>
        <taxon>Phaseoleae</taxon>
        <taxon>Glycine</taxon>
        <taxon>Glycine subgen. Soja</taxon>
    </lineage>
</organism>
<dbReference type="InterPro" id="IPR029052">
    <property type="entry name" value="Metallo-depent_PP-like"/>
</dbReference>
<dbReference type="InterPro" id="IPR047129">
    <property type="entry name" value="PPA2-like"/>
</dbReference>
<dbReference type="EMBL" id="QZWG01000002">
    <property type="protein sequence ID" value="RZC25374.1"/>
    <property type="molecule type" value="Genomic_DNA"/>
</dbReference>
<dbReference type="PRINTS" id="PR00114">
    <property type="entry name" value="STPHPHTASE"/>
</dbReference>
<accession>A0A445LQA4</accession>
<protein>
    <recommendedName>
        <fullName evidence="1">protein-serine/threonine phosphatase</fullName>
        <ecNumber evidence="1">3.1.3.16</ecNumber>
    </recommendedName>
</protein>
<feature type="domain" description="Serine/threonine specific protein phosphatases" evidence="5">
    <location>
        <begin position="97"/>
        <end position="196"/>
    </location>
</feature>
<comment type="caution">
    <text evidence="6">The sequence shown here is derived from an EMBL/GenBank/DDBJ whole genome shotgun (WGS) entry which is preliminary data.</text>
</comment>
<evidence type="ECO:0000313" key="7">
    <source>
        <dbReference type="Proteomes" id="UP000289340"/>
    </source>
</evidence>
<keyword evidence="3 6" id="KW-0378">Hydrolase</keyword>